<keyword evidence="6 11" id="KW-0378">Hydrolase</keyword>
<reference evidence="14 15" key="1">
    <citation type="submission" date="2016-10" db="EMBL/GenBank/DDBJ databases">
        <authorList>
            <person name="de Groot N.N."/>
        </authorList>
    </citation>
    <scope>NUCLEOTIDE SEQUENCE [LARGE SCALE GENOMIC DNA]</scope>
    <source>
        <strain evidence="14 15">CPCC 202699</strain>
    </source>
</reference>
<evidence type="ECO:0000259" key="13">
    <source>
        <dbReference type="Pfam" id="PF01435"/>
    </source>
</evidence>
<dbReference type="PANTHER" id="PTHR43221">
    <property type="entry name" value="PROTEASE HTPX"/>
    <property type="match status" value="1"/>
</dbReference>
<evidence type="ECO:0000256" key="9">
    <source>
        <dbReference type="ARBA" id="ARBA00023049"/>
    </source>
</evidence>
<organism evidence="14 15">
    <name type="scientific">Amycolatopsis xylanica</name>
    <dbReference type="NCBI Taxonomy" id="589385"/>
    <lineage>
        <taxon>Bacteria</taxon>
        <taxon>Bacillati</taxon>
        <taxon>Actinomycetota</taxon>
        <taxon>Actinomycetes</taxon>
        <taxon>Pseudonocardiales</taxon>
        <taxon>Pseudonocardiaceae</taxon>
        <taxon>Amycolatopsis</taxon>
    </lineage>
</organism>
<keyword evidence="7 11" id="KW-0862">Zinc</keyword>
<keyword evidence="5" id="KW-0479">Metal-binding</keyword>
<keyword evidence="10 12" id="KW-0472">Membrane</keyword>
<dbReference type="Proteomes" id="UP000199515">
    <property type="component" value="Unassembled WGS sequence"/>
</dbReference>
<feature type="domain" description="Peptidase M48" evidence="13">
    <location>
        <begin position="87"/>
        <end position="285"/>
    </location>
</feature>
<feature type="transmembrane region" description="Helical" evidence="12">
    <location>
        <begin position="163"/>
        <end position="183"/>
    </location>
</feature>
<dbReference type="GO" id="GO:0005886">
    <property type="term" value="C:plasma membrane"/>
    <property type="evidence" value="ECO:0007669"/>
    <property type="project" value="UniProtKB-SubCell"/>
</dbReference>
<sequence>MVERPGGAVVSAVLLAAPVVVGSAVGMALIGRLVWAEQAWVVPVAWGLAGGVMFVPSVENVLGWVMFDMRRPTPAELRKLEPSWQAVCEAAGTDGGRYLLWIEHSRALNAFAAGGRMVAVTKPALTLPERYLEAILAHELGHHLSGHARISLLRWWYELPARATILLARLVAVVVVGVARVFVPFGRVVAVLVSVLLTLGLLTGLAFLNPWLLVIPLLSPVLAWSRRLGEYEADRTAARLGYGPVLVQVLSAWLAESGGDRRRMRDRVFASHPAHIDRIKRLRELQGR</sequence>
<keyword evidence="4 12" id="KW-0812">Transmembrane</keyword>
<evidence type="ECO:0000256" key="8">
    <source>
        <dbReference type="ARBA" id="ARBA00022989"/>
    </source>
</evidence>
<feature type="transmembrane region" description="Helical" evidence="12">
    <location>
        <begin position="12"/>
        <end position="34"/>
    </location>
</feature>
<keyword evidence="15" id="KW-1185">Reference proteome</keyword>
<feature type="transmembrane region" description="Helical" evidence="12">
    <location>
        <begin position="189"/>
        <end position="218"/>
    </location>
</feature>
<evidence type="ECO:0000256" key="4">
    <source>
        <dbReference type="ARBA" id="ARBA00022692"/>
    </source>
</evidence>
<dbReference type="GO" id="GO:0004222">
    <property type="term" value="F:metalloendopeptidase activity"/>
    <property type="evidence" value="ECO:0007669"/>
    <property type="project" value="InterPro"/>
</dbReference>
<evidence type="ECO:0000313" key="14">
    <source>
        <dbReference type="EMBL" id="SDX81940.1"/>
    </source>
</evidence>
<name>A0A1H3ETJ8_9PSEU</name>
<evidence type="ECO:0000256" key="7">
    <source>
        <dbReference type="ARBA" id="ARBA00022833"/>
    </source>
</evidence>
<dbReference type="EMBL" id="FNON01000003">
    <property type="protein sequence ID" value="SDX81940.1"/>
    <property type="molecule type" value="Genomic_DNA"/>
</dbReference>
<dbReference type="GO" id="GO:0006508">
    <property type="term" value="P:proteolysis"/>
    <property type="evidence" value="ECO:0007669"/>
    <property type="project" value="UniProtKB-KW"/>
</dbReference>
<evidence type="ECO:0000256" key="3">
    <source>
        <dbReference type="ARBA" id="ARBA00022670"/>
    </source>
</evidence>
<evidence type="ECO:0000256" key="5">
    <source>
        <dbReference type="ARBA" id="ARBA00022723"/>
    </source>
</evidence>
<accession>A0A1H3ETJ8</accession>
<protein>
    <submittedName>
        <fullName evidence="14">STE24 endopeptidase</fullName>
    </submittedName>
</protein>
<evidence type="ECO:0000256" key="12">
    <source>
        <dbReference type="SAM" id="Phobius"/>
    </source>
</evidence>
<dbReference type="Pfam" id="PF01435">
    <property type="entry name" value="Peptidase_M48"/>
    <property type="match status" value="1"/>
</dbReference>
<dbReference type="GO" id="GO:0046872">
    <property type="term" value="F:metal ion binding"/>
    <property type="evidence" value="ECO:0007669"/>
    <property type="project" value="UniProtKB-KW"/>
</dbReference>
<proteinExistence type="inferred from homology"/>
<evidence type="ECO:0000313" key="15">
    <source>
        <dbReference type="Proteomes" id="UP000199515"/>
    </source>
</evidence>
<keyword evidence="8 12" id="KW-1133">Transmembrane helix</keyword>
<dbReference type="Gene3D" id="3.30.2010.10">
    <property type="entry name" value="Metalloproteases ('zincins'), catalytic domain"/>
    <property type="match status" value="1"/>
</dbReference>
<comment type="similarity">
    <text evidence="11">Belongs to the peptidase M48 family.</text>
</comment>
<evidence type="ECO:0000256" key="6">
    <source>
        <dbReference type="ARBA" id="ARBA00022801"/>
    </source>
</evidence>
<keyword evidence="3 11" id="KW-0645">Protease</keyword>
<evidence type="ECO:0000256" key="10">
    <source>
        <dbReference type="ARBA" id="ARBA00023136"/>
    </source>
</evidence>
<dbReference type="AlphaFoldDB" id="A0A1H3ETJ8"/>
<keyword evidence="9 11" id="KW-0482">Metalloprotease</keyword>
<dbReference type="OrthoDB" id="3474767at2"/>
<gene>
    <name evidence="14" type="ORF">SAMN05421504_103970</name>
</gene>
<evidence type="ECO:0000256" key="1">
    <source>
        <dbReference type="ARBA" id="ARBA00004651"/>
    </source>
</evidence>
<evidence type="ECO:0000256" key="11">
    <source>
        <dbReference type="RuleBase" id="RU003983"/>
    </source>
</evidence>
<dbReference type="PANTHER" id="PTHR43221:SF1">
    <property type="entry name" value="PROTEASE HTPX"/>
    <property type="match status" value="1"/>
</dbReference>
<dbReference type="STRING" id="589385.SAMN05421504_103970"/>
<evidence type="ECO:0000256" key="2">
    <source>
        <dbReference type="ARBA" id="ARBA00022475"/>
    </source>
</evidence>
<comment type="subcellular location">
    <subcellularLocation>
        <location evidence="1">Cell membrane</location>
        <topology evidence="1">Multi-pass membrane protein</topology>
    </subcellularLocation>
</comment>
<feature type="transmembrane region" description="Helical" evidence="12">
    <location>
        <begin position="40"/>
        <end position="62"/>
    </location>
</feature>
<dbReference type="InterPro" id="IPR001915">
    <property type="entry name" value="Peptidase_M48"/>
</dbReference>
<comment type="cofactor">
    <cofactor evidence="11">
        <name>Zn(2+)</name>
        <dbReference type="ChEBI" id="CHEBI:29105"/>
    </cofactor>
    <text evidence="11">Binds 1 zinc ion per subunit.</text>
</comment>
<keyword evidence="2" id="KW-1003">Cell membrane</keyword>
<dbReference type="InterPro" id="IPR050083">
    <property type="entry name" value="HtpX_protease"/>
</dbReference>